<dbReference type="OrthoDB" id="540004at2759"/>
<evidence type="ECO:0000256" key="5">
    <source>
        <dbReference type="ARBA" id="ARBA00035674"/>
    </source>
</evidence>
<comment type="catalytic activity">
    <reaction evidence="7">
        <text>phosphoethanolamine + S-adenosyl-L-methionine = N-methylethanolamine phosphate + S-adenosyl-L-homocysteine + H(+)</text>
        <dbReference type="Rhea" id="RHEA:20365"/>
        <dbReference type="ChEBI" id="CHEBI:15378"/>
        <dbReference type="ChEBI" id="CHEBI:57781"/>
        <dbReference type="ChEBI" id="CHEBI:57856"/>
        <dbReference type="ChEBI" id="CHEBI:58190"/>
        <dbReference type="ChEBI" id="CHEBI:59789"/>
        <dbReference type="EC" id="2.1.1.103"/>
    </reaction>
    <physiologicalReaction direction="left-to-right" evidence="7">
        <dbReference type="Rhea" id="RHEA:20366"/>
    </physiologicalReaction>
</comment>
<comment type="catalytic activity">
    <reaction evidence="8">
        <text>N-methylethanolamine phosphate + S-adenosyl-L-methionine = N,N-dimethylethanolamine phosphate + S-adenosyl-L-homocysteine + H(+)</text>
        <dbReference type="Rhea" id="RHEA:25321"/>
        <dbReference type="ChEBI" id="CHEBI:15378"/>
        <dbReference type="ChEBI" id="CHEBI:57781"/>
        <dbReference type="ChEBI" id="CHEBI:57856"/>
        <dbReference type="ChEBI" id="CHEBI:58641"/>
        <dbReference type="ChEBI" id="CHEBI:59789"/>
        <dbReference type="EC" id="2.1.1.103"/>
    </reaction>
    <physiologicalReaction direction="left-to-right" evidence="8">
        <dbReference type="Rhea" id="RHEA:25322"/>
    </physiologicalReaction>
</comment>
<sequence length="222" mass="25165">MDKGNTPNDNEKVRLLVERGYDKIAKTYLDWTSSKSTPRLVYLEKMLSKLHAPSDANVLELGCGAGVPGTELLSARCRKVIANDISRAQIELAKSRIRGTNVDFNQEDMTKLNFEPASFDAVVAFYSIIHLPREEQGMMFQKIFSWLRNDGYLLCNLGVVDNPGKTTENWLGSNMYWSSFDVETNLKLIRDAGFAIDVHEVLEDDEDGRLVPFLWILAKKNK</sequence>
<dbReference type="GO" id="GO:0032259">
    <property type="term" value="P:methylation"/>
    <property type="evidence" value="ECO:0007669"/>
    <property type="project" value="UniProtKB-KW"/>
</dbReference>
<dbReference type="PANTHER" id="PTHR44307">
    <property type="entry name" value="PHOSPHOETHANOLAMINE METHYLTRANSFERASE"/>
    <property type="match status" value="1"/>
</dbReference>
<comment type="pathway">
    <text evidence="1">Phospholipid metabolism; phosphatidylcholine biosynthesis.</text>
</comment>
<evidence type="ECO:0000256" key="8">
    <source>
        <dbReference type="ARBA" id="ARBA00047841"/>
    </source>
</evidence>
<keyword evidence="3" id="KW-0489">Methyltransferase</keyword>
<dbReference type="GO" id="GO:0000234">
    <property type="term" value="F:phosphoethanolamine N-methyltransferase activity"/>
    <property type="evidence" value="ECO:0007669"/>
    <property type="project" value="UniProtKB-EC"/>
</dbReference>
<dbReference type="Gene3D" id="3.40.50.150">
    <property type="entry name" value="Vaccinia Virus protein VP39"/>
    <property type="match status" value="1"/>
</dbReference>
<dbReference type="InterPro" id="IPR029063">
    <property type="entry name" value="SAM-dependent_MTases_sf"/>
</dbReference>
<evidence type="ECO:0000256" key="4">
    <source>
        <dbReference type="ARBA" id="ARBA00022679"/>
    </source>
</evidence>
<feature type="domain" description="Methyltransferase" evidence="9">
    <location>
        <begin position="58"/>
        <end position="151"/>
    </location>
</feature>
<evidence type="ECO:0000256" key="1">
    <source>
        <dbReference type="ARBA" id="ARBA00004969"/>
    </source>
</evidence>
<dbReference type="CDD" id="cd02440">
    <property type="entry name" value="AdoMet_MTases"/>
    <property type="match status" value="1"/>
</dbReference>
<comment type="pathway">
    <text evidence="2">Lipid metabolism.</text>
</comment>
<dbReference type="Proteomes" id="UP000785200">
    <property type="component" value="Unassembled WGS sequence"/>
</dbReference>
<keyword evidence="11" id="KW-1185">Reference proteome</keyword>
<dbReference type="SUPFAM" id="SSF53335">
    <property type="entry name" value="S-adenosyl-L-methionine-dependent methyltransferases"/>
    <property type="match status" value="1"/>
</dbReference>
<keyword evidence="4" id="KW-0808">Transferase</keyword>
<evidence type="ECO:0000256" key="3">
    <source>
        <dbReference type="ARBA" id="ARBA00022603"/>
    </source>
</evidence>
<dbReference type="Pfam" id="PF13649">
    <property type="entry name" value="Methyltransf_25"/>
    <property type="match status" value="1"/>
</dbReference>
<gene>
    <name evidence="10" type="ORF">D0Z07_4159</name>
</gene>
<comment type="catalytic activity">
    <reaction evidence="6">
        <text>N,N-dimethylethanolamine phosphate + S-adenosyl-L-methionine = phosphocholine + S-adenosyl-L-homocysteine + H(+)</text>
        <dbReference type="Rhea" id="RHEA:25325"/>
        <dbReference type="ChEBI" id="CHEBI:15378"/>
        <dbReference type="ChEBI" id="CHEBI:57856"/>
        <dbReference type="ChEBI" id="CHEBI:58641"/>
        <dbReference type="ChEBI" id="CHEBI:59789"/>
        <dbReference type="ChEBI" id="CHEBI:295975"/>
        <dbReference type="EC" id="2.1.1.103"/>
    </reaction>
    <physiologicalReaction direction="left-to-right" evidence="6">
        <dbReference type="Rhea" id="RHEA:25326"/>
    </physiologicalReaction>
</comment>
<name>A0A9P6VK85_9HELO</name>
<evidence type="ECO:0000313" key="11">
    <source>
        <dbReference type="Proteomes" id="UP000785200"/>
    </source>
</evidence>
<evidence type="ECO:0000259" key="9">
    <source>
        <dbReference type="Pfam" id="PF13649"/>
    </source>
</evidence>
<dbReference type="EMBL" id="VNKQ01000008">
    <property type="protein sequence ID" value="KAG0649159.1"/>
    <property type="molecule type" value="Genomic_DNA"/>
</dbReference>
<dbReference type="PANTHER" id="PTHR44307:SF2">
    <property type="entry name" value="PHOSPHOETHANOLAMINE METHYLTRANSFERASE ISOFORM X1"/>
    <property type="match status" value="1"/>
</dbReference>
<dbReference type="EC" id="2.1.1.103" evidence="5"/>
<protein>
    <recommendedName>
        <fullName evidence="5">phosphoethanolamine N-methyltransferase</fullName>
        <ecNumber evidence="5">2.1.1.103</ecNumber>
    </recommendedName>
</protein>
<evidence type="ECO:0000313" key="10">
    <source>
        <dbReference type="EMBL" id="KAG0649159.1"/>
    </source>
</evidence>
<reference evidence="10" key="1">
    <citation type="submission" date="2019-07" db="EMBL/GenBank/DDBJ databases">
        <title>Hyphodiscus hymeniophilus genome sequencing and assembly.</title>
        <authorList>
            <person name="Kramer G."/>
            <person name="Nodwell J."/>
        </authorList>
    </citation>
    <scope>NUCLEOTIDE SEQUENCE</scope>
    <source>
        <strain evidence="10">ATCC 34498</strain>
    </source>
</reference>
<dbReference type="InterPro" id="IPR041698">
    <property type="entry name" value="Methyltransf_25"/>
</dbReference>
<dbReference type="AlphaFoldDB" id="A0A9P6VK85"/>
<comment type="caution">
    <text evidence="10">The sequence shown here is derived from an EMBL/GenBank/DDBJ whole genome shotgun (WGS) entry which is preliminary data.</text>
</comment>
<evidence type="ECO:0000256" key="7">
    <source>
        <dbReference type="ARBA" id="ARBA00047622"/>
    </source>
</evidence>
<proteinExistence type="predicted"/>
<accession>A0A9P6VK85</accession>
<organism evidence="10 11">
    <name type="scientific">Hyphodiscus hymeniophilus</name>
    <dbReference type="NCBI Taxonomy" id="353542"/>
    <lineage>
        <taxon>Eukaryota</taxon>
        <taxon>Fungi</taxon>
        <taxon>Dikarya</taxon>
        <taxon>Ascomycota</taxon>
        <taxon>Pezizomycotina</taxon>
        <taxon>Leotiomycetes</taxon>
        <taxon>Helotiales</taxon>
        <taxon>Hyphodiscaceae</taxon>
        <taxon>Hyphodiscus</taxon>
    </lineage>
</organism>
<evidence type="ECO:0000256" key="6">
    <source>
        <dbReference type="ARBA" id="ARBA00047619"/>
    </source>
</evidence>
<evidence type="ECO:0000256" key="2">
    <source>
        <dbReference type="ARBA" id="ARBA00005189"/>
    </source>
</evidence>